<sequence>MRDLQFVCCCLTVLIFLWRNTLAERNFSCLEQLGVTIPAQSTFSTEDKNRTYRIFLGEEDFETLRLLGDVFVDKSEMINEYLERGGLVLVITRPTKWGKTVNINMFKRFFEIEMDEKGVPLGNDSVHNRVLFTGGNIKLSGGETRKLESLAVANFASAMDHQGKNPVILLNLKKVGGSTYQEFEDALIREVKHLYMANSYLNQYLVDKCSEENYQNTSNILEKIKLKNSLYFLSKLLFHHFKRTVYIFIDDFDMPILNAYQEFGSKTQDYIKVCEITYGIMRRALRNNQYLERGILTGTFHFGWMNDILGINDVRHSSIVDMTFSKFYGFTKKELDIILDRVNIKITSDIMKDWYNGYDFIGEMIYNPWSTLSSLLNGGKLDYYWKDTLNSSKVLINQVLLSDNAQEYLHQLLQGKVISRKNINKPIILENIQDNFHRVLLFGGYFNPVSAFCESNCYIHPWNLSIPNK</sequence>
<gene>
    <name evidence="3" type="ORF">g.5304</name>
</gene>
<protein>
    <recommendedName>
        <fullName evidence="2">AAA-ATPase-like domain-containing protein</fullName>
    </recommendedName>
</protein>
<accession>A0A1B6KG57</accession>
<feature type="signal peptide" evidence="1">
    <location>
        <begin position="1"/>
        <end position="23"/>
    </location>
</feature>
<keyword evidence="1" id="KW-0732">Signal</keyword>
<feature type="chain" id="PRO_5008586673" description="AAA-ATPase-like domain-containing protein" evidence="1">
    <location>
        <begin position="24"/>
        <end position="469"/>
    </location>
</feature>
<evidence type="ECO:0000313" key="3">
    <source>
        <dbReference type="EMBL" id="JAT10421.1"/>
    </source>
</evidence>
<proteinExistence type="predicted"/>
<dbReference type="PANTHER" id="PTHR34825">
    <property type="entry name" value="CONSERVED PROTEIN, WITH A WEAK D-GALACTARATE DEHYDRATASE/ALTRONATE HYDROLASE DOMAIN"/>
    <property type="match status" value="1"/>
</dbReference>
<dbReference type="Pfam" id="PF09820">
    <property type="entry name" value="AAA-ATPase_like"/>
    <property type="match status" value="2"/>
</dbReference>
<dbReference type="PANTHER" id="PTHR34825:SF1">
    <property type="entry name" value="AAA-ATPASE-LIKE DOMAIN-CONTAINING PROTEIN"/>
    <property type="match status" value="1"/>
</dbReference>
<dbReference type="InterPro" id="IPR018631">
    <property type="entry name" value="AAA-ATPase-like_dom"/>
</dbReference>
<dbReference type="AlphaFoldDB" id="A0A1B6KG57"/>
<name>A0A1B6KG57_9HEMI</name>
<feature type="domain" description="AAA-ATPase-like" evidence="2">
    <location>
        <begin position="147"/>
        <end position="302"/>
    </location>
</feature>
<reference evidence="3" key="1">
    <citation type="submission" date="2015-11" db="EMBL/GenBank/DDBJ databases">
        <title>De novo transcriptome assembly of four potential Pierce s Disease insect vectors from Arizona vineyards.</title>
        <authorList>
            <person name="Tassone E.E."/>
        </authorList>
    </citation>
    <scope>NUCLEOTIDE SEQUENCE</scope>
</reference>
<evidence type="ECO:0000256" key="1">
    <source>
        <dbReference type="SAM" id="SignalP"/>
    </source>
</evidence>
<organism evidence="3">
    <name type="scientific">Graphocephala atropunctata</name>
    <dbReference type="NCBI Taxonomy" id="36148"/>
    <lineage>
        <taxon>Eukaryota</taxon>
        <taxon>Metazoa</taxon>
        <taxon>Ecdysozoa</taxon>
        <taxon>Arthropoda</taxon>
        <taxon>Hexapoda</taxon>
        <taxon>Insecta</taxon>
        <taxon>Pterygota</taxon>
        <taxon>Neoptera</taxon>
        <taxon>Paraneoptera</taxon>
        <taxon>Hemiptera</taxon>
        <taxon>Auchenorrhyncha</taxon>
        <taxon>Membracoidea</taxon>
        <taxon>Cicadellidae</taxon>
        <taxon>Cicadellinae</taxon>
        <taxon>Cicadellini</taxon>
        <taxon>Graphocephala</taxon>
    </lineage>
</organism>
<dbReference type="EMBL" id="GEBQ01029556">
    <property type="protein sequence ID" value="JAT10421.1"/>
    <property type="molecule type" value="Transcribed_RNA"/>
</dbReference>
<feature type="domain" description="AAA-ATPase-like" evidence="2">
    <location>
        <begin position="57"/>
        <end position="117"/>
    </location>
</feature>
<evidence type="ECO:0000259" key="2">
    <source>
        <dbReference type="Pfam" id="PF09820"/>
    </source>
</evidence>